<dbReference type="AlphaFoldDB" id="A0A316BIJ9"/>
<comment type="caution">
    <text evidence="1">The sequence shown here is derived from an EMBL/GenBank/DDBJ whole genome shotgun (WGS) entry which is preliminary data.</text>
</comment>
<organism evidence="1 2">
    <name type="scientific">Pseudaminobacter salicylatoxidans</name>
    <dbReference type="NCBI Taxonomy" id="93369"/>
    <lineage>
        <taxon>Bacteria</taxon>
        <taxon>Pseudomonadati</taxon>
        <taxon>Pseudomonadota</taxon>
        <taxon>Alphaproteobacteria</taxon>
        <taxon>Hyphomicrobiales</taxon>
        <taxon>Phyllobacteriaceae</taxon>
        <taxon>Pseudaminobacter</taxon>
    </lineage>
</organism>
<protein>
    <submittedName>
        <fullName evidence="1">Uncharacterized protein</fullName>
    </submittedName>
</protein>
<gene>
    <name evidence="1" type="ORF">C7441_1313</name>
</gene>
<accession>A0A316BIJ9</accession>
<name>A0A316BIJ9_PSESE</name>
<dbReference type="Proteomes" id="UP000245396">
    <property type="component" value="Unassembled WGS sequence"/>
</dbReference>
<dbReference type="OrthoDB" id="7375890at2"/>
<evidence type="ECO:0000313" key="1">
    <source>
        <dbReference type="EMBL" id="PWJ72673.1"/>
    </source>
</evidence>
<sequence length="185" mass="20135">MTLSRHPGFTSIGDIITREVLPRLRHAQKVPLRLSCIGTAGYEGLDEADEFDRTVVIGQSASAEEAMILASQRVAHGDINVGTDETLRFRPRVIVIQDGDLGLVLGGEIRAGIVLWQQPVASDAEARRIIIEASRLRGLAFAASGRGDHAAARDHRFRASLIEARLVDPCWRVTAAELLRLPQAA</sequence>
<reference evidence="1 2" key="1">
    <citation type="submission" date="2018-05" db="EMBL/GenBank/DDBJ databases">
        <title>Genomic Encyclopedia of Type Strains, Phase IV (KMG-IV): sequencing the most valuable type-strain genomes for metagenomic binning, comparative biology and taxonomic classification.</title>
        <authorList>
            <person name="Goeker M."/>
        </authorList>
    </citation>
    <scope>NUCLEOTIDE SEQUENCE [LARGE SCALE GENOMIC DNA]</scope>
    <source>
        <strain evidence="1 2">DSM 6986</strain>
    </source>
</reference>
<dbReference type="RefSeq" id="WP_109614949.1">
    <property type="nucleotide sequence ID" value="NZ_QGGG01000031.1"/>
</dbReference>
<dbReference type="EMBL" id="QGGG01000031">
    <property type="protein sequence ID" value="PWJ72673.1"/>
    <property type="molecule type" value="Genomic_DNA"/>
</dbReference>
<evidence type="ECO:0000313" key="2">
    <source>
        <dbReference type="Proteomes" id="UP000245396"/>
    </source>
</evidence>
<keyword evidence="2" id="KW-1185">Reference proteome</keyword>
<proteinExistence type="predicted"/>